<evidence type="ECO:0000313" key="2">
    <source>
        <dbReference type="Proteomes" id="UP000271087"/>
    </source>
</evidence>
<dbReference type="OrthoDB" id="5864836at2759"/>
<gene>
    <name evidence="1" type="ORF">NOO_LOCUS2041</name>
</gene>
<evidence type="ECO:0000313" key="1">
    <source>
        <dbReference type="EMBL" id="VDK65452.1"/>
    </source>
</evidence>
<organism evidence="3">
    <name type="scientific">Onchocerca ochengi</name>
    <name type="common">Filarial nematode worm</name>
    <dbReference type="NCBI Taxonomy" id="42157"/>
    <lineage>
        <taxon>Eukaryota</taxon>
        <taxon>Metazoa</taxon>
        <taxon>Ecdysozoa</taxon>
        <taxon>Nematoda</taxon>
        <taxon>Chromadorea</taxon>
        <taxon>Rhabditida</taxon>
        <taxon>Spirurina</taxon>
        <taxon>Spiruromorpha</taxon>
        <taxon>Filarioidea</taxon>
        <taxon>Onchocercidae</taxon>
        <taxon>Onchocerca</taxon>
    </lineage>
</organism>
<dbReference type="AlphaFoldDB" id="A0A182E246"/>
<name>A0A182E246_ONCOC</name>
<reference evidence="3" key="1">
    <citation type="submission" date="2016-06" db="UniProtKB">
        <authorList>
            <consortium name="WormBaseParasite"/>
        </authorList>
    </citation>
    <scope>IDENTIFICATION</scope>
</reference>
<evidence type="ECO:0000313" key="3">
    <source>
        <dbReference type="WBParaSite" id="nOo.2.0.1.t02041-RA"/>
    </source>
</evidence>
<dbReference type="WBParaSite" id="nOo.2.0.1.t02041-RA">
    <property type="protein sequence ID" value="nOo.2.0.1.t02041-RA"/>
    <property type="gene ID" value="nOo.2.0.1.g02041"/>
</dbReference>
<sequence>MLFSSYVVGKCAWSNVFPAIEIGKGVIHATFRTACQAPEFIREQPVFGMYALMMHATHNIQIKLVHSEIHNEALIMIKDLCLQIANKVLNQFGILSPNRSAATSFDIELRREQNYNTSNLLFYVQSNISKLTLEQKDGFNSTSNSSAGAIAVIEQKENDSYEWKVRRHSEHSNDQMSESGMIKDNDLKRWWAILTVGLLLISEGAALNAP</sequence>
<protein>
    <submittedName>
        <fullName evidence="3">ANF_receptor domain-containing protein</fullName>
    </submittedName>
</protein>
<keyword evidence="2" id="KW-1185">Reference proteome</keyword>
<dbReference type="Proteomes" id="UP000271087">
    <property type="component" value="Unassembled WGS sequence"/>
</dbReference>
<reference evidence="1 2" key="2">
    <citation type="submission" date="2018-08" db="EMBL/GenBank/DDBJ databases">
        <authorList>
            <person name="Laetsch R D."/>
            <person name="Stevens L."/>
            <person name="Kumar S."/>
            <person name="Blaxter L. M."/>
        </authorList>
    </citation>
    <scope>NUCLEOTIDE SEQUENCE [LARGE SCALE GENOMIC DNA]</scope>
</reference>
<dbReference type="EMBL" id="UYRW01000292">
    <property type="protein sequence ID" value="VDK65452.1"/>
    <property type="molecule type" value="Genomic_DNA"/>
</dbReference>
<accession>A0A182E246</accession>
<proteinExistence type="predicted"/>